<evidence type="ECO:0000256" key="1">
    <source>
        <dbReference type="SAM" id="SignalP"/>
    </source>
</evidence>
<accession>A0A7X0DLH0</accession>
<dbReference type="AlphaFoldDB" id="A0A7X0DLH0"/>
<proteinExistence type="predicted"/>
<sequence length="118" mass="12880">MNRLFSAPLTVTAAALLLAAAPALAWDTNTRVYATSTSPYWEVGKIDNDLSRLCTLGTFNQKRVAQVYIQFTGQKGRGITGIAKKDFNLKDPQGKAVDGKTYHFYADGTSQCKVYVAP</sequence>
<keyword evidence="1" id="KW-0732">Signal</keyword>
<gene>
    <name evidence="2" type="ORF">FHS48_000530</name>
</gene>
<evidence type="ECO:0000313" key="3">
    <source>
        <dbReference type="Proteomes" id="UP000544872"/>
    </source>
</evidence>
<reference evidence="2 3" key="1">
    <citation type="submission" date="2020-08" db="EMBL/GenBank/DDBJ databases">
        <title>Genomic Encyclopedia of Type Strains, Phase IV (KMG-IV): sequencing the most valuable type-strain genomes for metagenomic binning, comparative biology and taxonomic classification.</title>
        <authorList>
            <person name="Goeker M."/>
        </authorList>
    </citation>
    <scope>NUCLEOTIDE SEQUENCE [LARGE SCALE GENOMIC DNA]</scope>
    <source>
        <strain evidence="2 3">DSM 11590</strain>
    </source>
</reference>
<feature type="chain" id="PRO_5030978350" evidence="1">
    <location>
        <begin position="26"/>
        <end position="118"/>
    </location>
</feature>
<name>A0A7X0DLH0_NOVIT</name>
<dbReference type="EMBL" id="JACIIX010000001">
    <property type="protein sequence ID" value="MBB6209149.1"/>
    <property type="molecule type" value="Genomic_DNA"/>
</dbReference>
<evidence type="ECO:0000313" key="2">
    <source>
        <dbReference type="EMBL" id="MBB6209149.1"/>
    </source>
</evidence>
<comment type="caution">
    <text evidence="2">The sequence shown here is derived from an EMBL/GenBank/DDBJ whole genome shotgun (WGS) entry which is preliminary data.</text>
</comment>
<dbReference type="Proteomes" id="UP000544872">
    <property type="component" value="Unassembled WGS sequence"/>
</dbReference>
<protein>
    <submittedName>
        <fullName evidence="2">Uncharacterized protein</fullName>
    </submittedName>
</protein>
<organism evidence="2 3">
    <name type="scientific">Novispirillum itersonii</name>
    <name type="common">Aquaspirillum itersonii</name>
    <dbReference type="NCBI Taxonomy" id="189"/>
    <lineage>
        <taxon>Bacteria</taxon>
        <taxon>Pseudomonadati</taxon>
        <taxon>Pseudomonadota</taxon>
        <taxon>Alphaproteobacteria</taxon>
        <taxon>Rhodospirillales</taxon>
        <taxon>Novispirillaceae</taxon>
        <taxon>Novispirillum</taxon>
    </lineage>
</organism>
<keyword evidence="3" id="KW-1185">Reference proteome</keyword>
<dbReference type="RefSeq" id="WP_184261086.1">
    <property type="nucleotide sequence ID" value="NZ_JACIIX010000001.1"/>
</dbReference>
<feature type="signal peptide" evidence="1">
    <location>
        <begin position="1"/>
        <end position="25"/>
    </location>
</feature>